<dbReference type="EMBL" id="JAULSW010000001">
    <property type="protein sequence ID" value="KAK3394317.1"/>
    <property type="molecule type" value="Genomic_DNA"/>
</dbReference>
<accession>A0AAE0P6P7</accession>
<keyword evidence="1" id="KW-0812">Transmembrane</keyword>
<evidence type="ECO:0000256" key="1">
    <source>
        <dbReference type="SAM" id="Phobius"/>
    </source>
</evidence>
<protein>
    <submittedName>
        <fullName evidence="2">Uncharacterized protein</fullName>
    </submittedName>
</protein>
<name>A0AAE0P6P7_9PEZI</name>
<keyword evidence="3" id="KW-1185">Reference proteome</keyword>
<comment type="caution">
    <text evidence="2">The sequence shown here is derived from an EMBL/GenBank/DDBJ whole genome shotgun (WGS) entry which is preliminary data.</text>
</comment>
<keyword evidence="1" id="KW-1133">Transmembrane helix</keyword>
<gene>
    <name evidence="2" type="ORF">B0H63DRAFT_42785</name>
</gene>
<sequence>MMNHETHLSLAYVIFWLEFFFFFFFFFSHIFGALDKFRPLFSFGRANLHYTRAAGRPHSTCLSVSGKKGSSFRTVRESVCIIDWGKGEEAVASVTAKG</sequence>
<reference evidence="2" key="1">
    <citation type="journal article" date="2023" name="Mol. Phylogenet. Evol.">
        <title>Genome-scale phylogeny and comparative genomics of the fungal order Sordariales.</title>
        <authorList>
            <person name="Hensen N."/>
            <person name="Bonometti L."/>
            <person name="Westerberg I."/>
            <person name="Brannstrom I.O."/>
            <person name="Guillou S."/>
            <person name="Cros-Aarteil S."/>
            <person name="Calhoun S."/>
            <person name="Haridas S."/>
            <person name="Kuo A."/>
            <person name="Mondo S."/>
            <person name="Pangilinan J."/>
            <person name="Riley R."/>
            <person name="LaButti K."/>
            <person name="Andreopoulos B."/>
            <person name="Lipzen A."/>
            <person name="Chen C."/>
            <person name="Yan M."/>
            <person name="Daum C."/>
            <person name="Ng V."/>
            <person name="Clum A."/>
            <person name="Steindorff A."/>
            <person name="Ohm R.A."/>
            <person name="Martin F."/>
            <person name="Silar P."/>
            <person name="Natvig D.O."/>
            <person name="Lalanne C."/>
            <person name="Gautier V."/>
            <person name="Ament-Velasquez S.L."/>
            <person name="Kruys A."/>
            <person name="Hutchinson M.I."/>
            <person name="Powell A.J."/>
            <person name="Barry K."/>
            <person name="Miller A.N."/>
            <person name="Grigoriev I.V."/>
            <person name="Debuchy R."/>
            <person name="Gladieux P."/>
            <person name="Hiltunen Thoren M."/>
            <person name="Johannesson H."/>
        </authorList>
    </citation>
    <scope>NUCLEOTIDE SEQUENCE</scope>
    <source>
        <strain evidence="2">CBS 232.78</strain>
    </source>
</reference>
<proteinExistence type="predicted"/>
<evidence type="ECO:0000313" key="3">
    <source>
        <dbReference type="Proteomes" id="UP001285441"/>
    </source>
</evidence>
<organism evidence="2 3">
    <name type="scientific">Podospora didyma</name>
    <dbReference type="NCBI Taxonomy" id="330526"/>
    <lineage>
        <taxon>Eukaryota</taxon>
        <taxon>Fungi</taxon>
        <taxon>Dikarya</taxon>
        <taxon>Ascomycota</taxon>
        <taxon>Pezizomycotina</taxon>
        <taxon>Sordariomycetes</taxon>
        <taxon>Sordariomycetidae</taxon>
        <taxon>Sordariales</taxon>
        <taxon>Podosporaceae</taxon>
        <taxon>Podospora</taxon>
    </lineage>
</organism>
<dbReference type="Proteomes" id="UP001285441">
    <property type="component" value="Unassembled WGS sequence"/>
</dbReference>
<dbReference type="AlphaFoldDB" id="A0AAE0P6P7"/>
<keyword evidence="1" id="KW-0472">Membrane</keyword>
<reference evidence="2" key="2">
    <citation type="submission" date="2023-06" db="EMBL/GenBank/DDBJ databases">
        <authorList>
            <consortium name="Lawrence Berkeley National Laboratory"/>
            <person name="Haridas S."/>
            <person name="Hensen N."/>
            <person name="Bonometti L."/>
            <person name="Westerberg I."/>
            <person name="Brannstrom I.O."/>
            <person name="Guillou S."/>
            <person name="Cros-Aarteil S."/>
            <person name="Calhoun S."/>
            <person name="Kuo A."/>
            <person name="Mondo S."/>
            <person name="Pangilinan J."/>
            <person name="Riley R."/>
            <person name="LaButti K."/>
            <person name="Andreopoulos B."/>
            <person name="Lipzen A."/>
            <person name="Chen C."/>
            <person name="Yanf M."/>
            <person name="Daum C."/>
            <person name="Ng V."/>
            <person name="Clum A."/>
            <person name="Steindorff A."/>
            <person name="Ohm R."/>
            <person name="Martin F."/>
            <person name="Silar P."/>
            <person name="Natvig D."/>
            <person name="Lalanne C."/>
            <person name="Gautier V."/>
            <person name="Ament-velasquez S.L."/>
            <person name="Kruys A."/>
            <person name="Hutchinson M.I."/>
            <person name="Powell A.J."/>
            <person name="Barry K."/>
            <person name="Miller A.N."/>
            <person name="Grigoriev I.V."/>
            <person name="Debuchy R."/>
            <person name="Gladieux P."/>
            <person name="Thoren M.H."/>
            <person name="Johannesson H."/>
        </authorList>
    </citation>
    <scope>NUCLEOTIDE SEQUENCE</scope>
    <source>
        <strain evidence="2">CBS 232.78</strain>
    </source>
</reference>
<evidence type="ECO:0000313" key="2">
    <source>
        <dbReference type="EMBL" id="KAK3394317.1"/>
    </source>
</evidence>
<feature type="transmembrane region" description="Helical" evidence="1">
    <location>
        <begin position="12"/>
        <end position="34"/>
    </location>
</feature>